<dbReference type="AlphaFoldDB" id="A0A2R8BYF6"/>
<reference evidence="1 2" key="1">
    <citation type="submission" date="2018-03" db="EMBL/GenBank/DDBJ databases">
        <authorList>
            <person name="Keele B.F."/>
        </authorList>
    </citation>
    <scope>NUCLEOTIDE SEQUENCE [LARGE SCALE GENOMIC DNA]</scope>
    <source>
        <strain evidence="1 2">CECT 8504</strain>
    </source>
</reference>
<evidence type="ECO:0000313" key="1">
    <source>
        <dbReference type="EMBL" id="SPJ25207.1"/>
    </source>
</evidence>
<dbReference type="InterPro" id="IPR023393">
    <property type="entry name" value="START-like_dom_sf"/>
</dbReference>
<protein>
    <recommendedName>
        <fullName evidence="3">Polyketide cyclase / dehydrase and lipid transport</fullName>
    </recommendedName>
</protein>
<dbReference type="SUPFAM" id="SSF55961">
    <property type="entry name" value="Bet v1-like"/>
    <property type="match status" value="1"/>
</dbReference>
<organism evidence="1 2">
    <name type="scientific">Palleronia abyssalis</name>
    <dbReference type="NCBI Taxonomy" id="1501240"/>
    <lineage>
        <taxon>Bacteria</taxon>
        <taxon>Pseudomonadati</taxon>
        <taxon>Pseudomonadota</taxon>
        <taxon>Alphaproteobacteria</taxon>
        <taxon>Rhodobacterales</taxon>
        <taxon>Roseobacteraceae</taxon>
        <taxon>Palleronia</taxon>
    </lineage>
</organism>
<dbReference type="EMBL" id="ONZF01000007">
    <property type="protein sequence ID" value="SPJ25207.1"/>
    <property type="molecule type" value="Genomic_DNA"/>
</dbReference>
<dbReference type="Pfam" id="PF10604">
    <property type="entry name" value="Polyketide_cyc2"/>
    <property type="match status" value="1"/>
</dbReference>
<dbReference type="CDD" id="cd07812">
    <property type="entry name" value="SRPBCC"/>
    <property type="match status" value="1"/>
</dbReference>
<gene>
    <name evidence="1" type="ORF">PAA8504_03057</name>
</gene>
<name>A0A2R8BYF6_9RHOB</name>
<sequence length="149" mass="16814">MKFSNRTDIDSPPHTVFARLADFDRWETAARDRDIDIARLDAGTDPAQARWRVAFTFRGRGRSSEVKVIGFEQDQQIAMKGNSDGVVGVVRVELVEPDPGRTRMHVSIDLTPETIKARLLVQSLKLAKTRIEQRLGKRLGKFARRVEAG</sequence>
<keyword evidence="2" id="KW-1185">Reference proteome</keyword>
<dbReference type="RefSeq" id="WP_181375813.1">
    <property type="nucleotide sequence ID" value="NZ_ONZF01000007.1"/>
</dbReference>
<dbReference type="Proteomes" id="UP000244912">
    <property type="component" value="Unassembled WGS sequence"/>
</dbReference>
<dbReference type="InterPro" id="IPR019587">
    <property type="entry name" value="Polyketide_cyclase/dehydratase"/>
</dbReference>
<proteinExistence type="predicted"/>
<accession>A0A2R8BYF6</accession>
<dbReference type="Gene3D" id="3.30.530.20">
    <property type="match status" value="1"/>
</dbReference>
<evidence type="ECO:0008006" key="3">
    <source>
        <dbReference type="Google" id="ProtNLM"/>
    </source>
</evidence>
<evidence type="ECO:0000313" key="2">
    <source>
        <dbReference type="Proteomes" id="UP000244912"/>
    </source>
</evidence>